<evidence type="ECO:0000313" key="3">
    <source>
        <dbReference type="Proteomes" id="UP000245283"/>
    </source>
</evidence>
<comment type="caution">
    <text evidence="2">The sequence shown here is derived from an EMBL/GenBank/DDBJ whole genome shotgun (WGS) entry which is preliminary data.</text>
</comment>
<feature type="transmembrane region" description="Helical" evidence="1">
    <location>
        <begin position="138"/>
        <end position="155"/>
    </location>
</feature>
<organism evidence="2 3">
    <name type="scientific">Ancrocorticia populi</name>
    <dbReference type="NCBI Taxonomy" id="2175228"/>
    <lineage>
        <taxon>Bacteria</taxon>
        <taxon>Bacillati</taxon>
        <taxon>Actinomycetota</taxon>
        <taxon>Actinomycetes</taxon>
        <taxon>Actinomycetales</taxon>
        <taxon>Actinomycetaceae</taxon>
        <taxon>Ancrocorticia</taxon>
    </lineage>
</organism>
<evidence type="ECO:0000313" key="2">
    <source>
        <dbReference type="EMBL" id="PWF25780.1"/>
    </source>
</evidence>
<feature type="transmembrane region" description="Helical" evidence="1">
    <location>
        <begin position="7"/>
        <end position="26"/>
    </location>
</feature>
<evidence type="ECO:0000256" key="1">
    <source>
        <dbReference type="SAM" id="Phobius"/>
    </source>
</evidence>
<keyword evidence="3" id="KW-1185">Reference proteome</keyword>
<keyword evidence="1" id="KW-1133">Transmembrane helix</keyword>
<dbReference type="EMBL" id="QETB01000005">
    <property type="protein sequence ID" value="PWF25780.1"/>
    <property type="molecule type" value="Genomic_DNA"/>
</dbReference>
<reference evidence="3" key="1">
    <citation type="submission" date="2018-05" db="EMBL/GenBank/DDBJ databases">
        <authorList>
            <person name="Li Y."/>
        </authorList>
    </citation>
    <scope>NUCLEOTIDE SEQUENCE [LARGE SCALE GENOMIC DNA]</scope>
    <source>
        <strain evidence="3">sk1b4</strain>
    </source>
</reference>
<keyword evidence="1" id="KW-0472">Membrane</keyword>
<protein>
    <submittedName>
        <fullName evidence="2">Uncharacterized protein</fullName>
    </submittedName>
</protein>
<dbReference type="AlphaFoldDB" id="A0A2V1K5C9"/>
<dbReference type="RefSeq" id="WP_109094269.1">
    <property type="nucleotide sequence ID" value="NZ_CAMELQ010000003.1"/>
</dbReference>
<sequence length="163" mass="17207">MTRSRDILYGVVAALIAALAVGILAIRVEAIQTGVTVDWGNQIDGITEVGNPWLQHLAIAIVCGLVLYPLLSGSRTKNTWEGPVTLAVVLILLAVWAHATADYSSGEGIAEMYKLGSGARMEGNAIITWLRFGGLNPAIHATAVASALIGVLAFGNQEKTRKE</sequence>
<dbReference type="Proteomes" id="UP000245283">
    <property type="component" value="Unassembled WGS sequence"/>
</dbReference>
<accession>A0A2V1K5C9</accession>
<feature type="transmembrane region" description="Helical" evidence="1">
    <location>
        <begin position="83"/>
        <end position="101"/>
    </location>
</feature>
<proteinExistence type="predicted"/>
<name>A0A2V1K5C9_9ACTO</name>
<keyword evidence="1" id="KW-0812">Transmembrane</keyword>
<gene>
    <name evidence="2" type="ORF">DD236_10100</name>
</gene>
<feature type="transmembrane region" description="Helical" evidence="1">
    <location>
        <begin position="53"/>
        <end position="71"/>
    </location>
</feature>